<protein>
    <recommendedName>
        <fullName evidence="3">DUF4342 domain-containing protein</fullName>
    </recommendedName>
</protein>
<dbReference type="EMBL" id="PZKG01000194">
    <property type="protein sequence ID" value="PTE19713.1"/>
    <property type="molecule type" value="Genomic_DNA"/>
</dbReference>
<evidence type="ECO:0000256" key="1">
    <source>
        <dbReference type="SAM" id="MobiDB-lite"/>
    </source>
</evidence>
<feature type="transmembrane region" description="Helical" evidence="2">
    <location>
        <begin position="68"/>
        <end position="96"/>
    </location>
</feature>
<evidence type="ECO:0000313" key="5">
    <source>
        <dbReference type="Proteomes" id="UP000241010"/>
    </source>
</evidence>
<organism evidence="4 5">
    <name type="scientific">Cereibacter changlensis JA139</name>
    <dbReference type="NCBI Taxonomy" id="1188249"/>
    <lineage>
        <taxon>Bacteria</taxon>
        <taxon>Pseudomonadati</taxon>
        <taxon>Pseudomonadota</taxon>
        <taxon>Alphaproteobacteria</taxon>
        <taxon>Rhodobacterales</taxon>
        <taxon>Paracoccaceae</taxon>
        <taxon>Cereibacter</taxon>
    </lineage>
</organism>
<dbReference type="AlphaFoldDB" id="A0A2T4JPE3"/>
<dbReference type="RefSeq" id="WP_107665798.1">
    <property type="nucleotide sequence ID" value="NZ_PZKG01000194.1"/>
</dbReference>
<dbReference type="Proteomes" id="UP000241010">
    <property type="component" value="Unassembled WGS sequence"/>
</dbReference>
<dbReference type="Pfam" id="PF14242">
    <property type="entry name" value="DUF4342"/>
    <property type="match status" value="1"/>
</dbReference>
<evidence type="ECO:0000256" key="2">
    <source>
        <dbReference type="SAM" id="Phobius"/>
    </source>
</evidence>
<keyword evidence="2" id="KW-1133">Transmembrane helix</keyword>
<feature type="region of interest" description="Disordered" evidence="1">
    <location>
        <begin position="1"/>
        <end position="25"/>
    </location>
</feature>
<name>A0A2T4JPE3_9RHOB</name>
<sequence>MKNATASTDADAPEEPPPNQAHKPTWTEQIEVRGEELIAEIKRLAAEGKVRRIRIIEPDGDIALEMPLTIGAIAGGAVIVAAPLLALLGALAAFVVKVKIEIVRNGEKPETPPGP</sequence>
<dbReference type="OrthoDB" id="7876813at2"/>
<evidence type="ECO:0000313" key="4">
    <source>
        <dbReference type="EMBL" id="PTE19713.1"/>
    </source>
</evidence>
<keyword evidence="2" id="KW-0812">Transmembrane</keyword>
<accession>A0A2T4JPE3</accession>
<evidence type="ECO:0000259" key="3">
    <source>
        <dbReference type="Pfam" id="PF14242"/>
    </source>
</evidence>
<comment type="caution">
    <text evidence="4">The sequence shown here is derived from an EMBL/GenBank/DDBJ whole genome shotgun (WGS) entry which is preliminary data.</text>
</comment>
<dbReference type="InterPro" id="IPR025642">
    <property type="entry name" value="DUF4342"/>
</dbReference>
<reference evidence="4 5" key="1">
    <citation type="submission" date="2018-03" db="EMBL/GenBank/DDBJ databases">
        <title>Cereibacter changlensis.</title>
        <authorList>
            <person name="Meyer T.E."/>
            <person name="Miller S."/>
            <person name="Lodha T."/>
            <person name="Gandham S."/>
            <person name="Chintalapati S."/>
            <person name="Chintalapati V.R."/>
        </authorList>
    </citation>
    <scope>NUCLEOTIDE SEQUENCE [LARGE SCALE GENOMIC DNA]</scope>
    <source>
        <strain evidence="4 5">JA139</strain>
    </source>
</reference>
<keyword evidence="5" id="KW-1185">Reference proteome</keyword>
<proteinExistence type="predicted"/>
<gene>
    <name evidence="4" type="ORF">C5F48_21445</name>
</gene>
<keyword evidence="2" id="KW-0472">Membrane</keyword>
<feature type="domain" description="DUF4342" evidence="3">
    <location>
        <begin position="24"/>
        <end position="104"/>
    </location>
</feature>